<dbReference type="InterPro" id="IPR050162">
    <property type="entry name" value="MsrA_MetSO_reductase"/>
</dbReference>
<dbReference type="AlphaFoldDB" id="A0A3E3K4N2"/>
<comment type="caution">
    <text evidence="6">The sequence shown here is derived from an EMBL/GenBank/DDBJ whole genome shotgun (WGS) entry which is preliminary data.</text>
</comment>
<evidence type="ECO:0000259" key="5">
    <source>
        <dbReference type="Pfam" id="PF01625"/>
    </source>
</evidence>
<proteinExistence type="inferred from homology"/>
<dbReference type="HAMAP" id="MF_01401">
    <property type="entry name" value="MsrA"/>
    <property type="match status" value="1"/>
</dbReference>
<comment type="catalytic activity">
    <reaction evidence="2 4">
        <text>L-methionyl-[protein] + [thioredoxin]-disulfide + H2O = L-methionyl-(S)-S-oxide-[protein] + [thioredoxin]-dithiol</text>
        <dbReference type="Rhea" id="RHEA:14217"/>
        <dbReference type="Rhea" id="RHEA-COMP:10698"/>
        <dbReference type="Rhea" id="RHEA-COMP:10700"/>
        <dbReference type="Rhea" id="RHEA-COMP:12313"/>
        <dbReference type="Rhea" id="RHEA-COMP:12315"/>
        <dbReference type="ChEBI" id="CHEBI:15377"/>
        <dbReference type="ChEBI" id="CHEBI:16044"/>
        <dbReference type="ChEBI" id="CHEBI:29950"/>
        <dbReference type="ChEBI" id="CHEBI:44120"/>
        <dbReference type="ChEBI" id="CHEBI:50058"/>
        <dbReference type="EC" id="1.8.4.11"/>
    </reaction>
</comment>
<dbReference type="NCBIfam" id="TIGR00401">
    <property type="entry name" value="msrA"/>
    <property type="match status" value="1"/>
</dbReference>
<dbReference type="OrthoDB" id="4174719at2"/>
<dbReference type="EC" id="1.8.4.11" evidence="4"/>
<comment type="function">
    <text evidence="4">Has an important function as a repair enzyme for proteins that have been inactivated by oxidation. Catalyzes the reversible oxidation-reduction of methionine sulfoxide in proteins to methionine.</text>
</comment>
<dbReference type="GO" id="GO:0008113">
    <property type="term" value="F:peptide-methionine (S)-S-oxide reductase activity"/>
    <property type="evidence" value="ECO:0007669"/>
    <property type="project" value="UniProtKB-UniRule"/>
</dbReference>
<dbReference type="GO" id="GO:0034599">
    <property type="term" value="P:cellular response to oxidative stress"/>
    <property type="evidence" value="ECO:0007669"/>
    <property type="project" value="TreeGrafter"/>
</dbReference>
<evidence type="ECO:0000256" key="2">
    <source>
        <dbReference type="ARBA" id="ARBA00047806"/>
    </source>
</evidence>
<dbReference type="GO" id="GO:0005737">
    <property type="term" value="C:cytoplasm"/>
    <property type="evidence" value="ECO:0007669"/>
    <property type="project" value="TreeGrafter"/>
</dbReference>
<dbReference type="Pfam" id="PF01625">
    <property type="entry name" value="PMSR"/>
    <property type="match status" value="1"/>
</dbReference>
<dbReference type="InterPro" id="IPR036509">
    <property type="entry name" value="Met_Sox_Rdtase_MsrA_sf"/>
</dbReference>
<evidence type="ECO:0000313" key="7">
    <source>
        <dbReference type="Proteomes" id="UP000261080"/>
    </source>
</evidence>
<dbReference type="Proteomes" id="UP000261080">
    <property type="component" value="Unassembled WGS sequence"/>
</dbReference>
<dbReference type="InterPro" id="IPR002569">
    <property type="entry name" value="Met_Sox_Rdtase_MsrA_dom"/>
</dbReference>
<dbReference type="Gene3D" id="3.30.1060.10">
    <property type="entry name" value="Peptide methionine sulphoxide reductase MsrA"/>
    <property type="match status" value="1"/>
</dbReference>
<dbReference type="SUPFAM" id="SSF55068">
    <property type="entry name" value="Peptide methionine sulfoxide reductase"/>
    <property type="match status" value="1"/>
</dbReference>
<gene>
    <name evidence="4 6" type="primary">msrA</name>
    <name evidence="6" type="ORF">DW016_05480</name>
</gene>
<accession>A0A3E3K4N2</accession>
<dbReference type="PANTHER" id="PTHR42799:SF2">
    <property type="entry name" value="MITOCHONDRIAL PEPTIDE METHIONINE SULFOXIDE REDUCTASE"/>
    <property type="match status" value="1"/>
</dbReference>
<reference evidence="6 7" key="1">
    <citation type="submission" date="2018-08" db="EMBL/GenBank/DDBJ databases">
        <title>A genome reference for cultivated species of the human gut microbiota.</title>
        <authorList>
            <person name="Zou Y."/>
            <person name="Xue W."/>
            <person name="Luo G."/>
        </authorList>
    </citation>
    <scope>NUCLEOTIDE SEQUENCE [LARGE SCALE GENOMIC DNA]</scope>
    <source>
        <strain evidence="6 7">AF37-2AT</strain>
    </source>
</reference>
<evidence type="ECO:0000256" key="4">
    <source>
        <dbReference type="HAMAP-Rule" id="MF_01401"/>
    </source>
</evidence>
<organism evidence="6 7">
    <name type="scientific">Sellimonas intestinalis</name>
    <dbReference type="NCBI Taxonomy" id="1653434"/>
    <lineage>
        <taxon>Bacteria</taxon>
        <taxon>Bacillati</taxon>
        <taxon>Bacillota</taxon>
        <taxon>Clostridia</taxon>
        <taxon>Lachnospirales</taxon>
        <taxon>Lachnospiraceae</taxon>
        <taxon>Sellimonas</taxon>
    </lineage>
</organism>
<dbReference type="PANTHER" id="PTHR42799">
    <property type="entry name" value="MITOCHONDRIAL PEPTIDE METHIONINE SULFOXIDE REDUCTASE"/>
    <property type="match status" value="1"/>
</dbReference>
<dbReference type="EMBL" id="QVLX01000002">
    <property type="protein sequence ID" value="RGE88951.1"/>
    <property type="molecule type" value="Genomic_DNA"/>
</dbReference>
<comment type="similarity">
    <text evidence="4">Belongs to the MsrA Met sulfoxide reductase family.</text>
</comment>
<name>A0A3E3K4N2_9FIRM</name>
<protein>
    <recommendedName>
        <fullName evidence="4">Peptide methionine sulfoxide reductase MsrA</fullName>
        <shortName evidence="4">Protein-methionine-S-oxide reductase</shortName>
        <ecNumber evidence="4">1.8.4.11</ecNumber>
    </recommendedName>
    <alternativeName>
        <fullName evidence="4">Peptide-methionine (S)-S-oxide reductase</fullName>
        <shortName evidence="4">Peptide Met(O) reductase</shortName>
    </alternativeName>
</protein>
<feature type="active site" evidence="4">
    <location>
        <position position="10"/>
    </location>
</feature>
<keyword evidence="1 4" id="KW-0560">Oxidoreductase</keyword>
<evidence type="ECO:0000313" key="6">
    <source>
        <dbReference type="EMBL" id="RGE88951.1"/>
    </source>
</evidence>
<keyword evidence="7" id="KW-1185">Reference proteome</keyword>
<sequence length="173" mass="19867">MKTIYFAGGCFWGMEAFIKKLPGVKETAVGYANGTKANPTYEEVCSHTTGHAETVRVVYDPSQITLEMLLKAFFKVVDPTELNRQGGDVGEQYRNGIYYTDEEDRKTIEAAIRAVREKYDQPVVTECRKLVCFYDAEEYHQDYLDKNPTGYCHINLLDAEEFIEEEMGERTRC</sequence>
<feature type="domain" description="Peptide methionine sulphoxide reductase MsrA" evidence="5">
    <location>
        <begin position="3"/>
        <end position="153"/>
    </location>
</feature>
<comment type="catalytic activity">
    <reaction evidence="3 4">
        <text>[thioredoxin]-disulfide + L-methionine + H2O = L-methionine (S)-S-oxide + [thioredoxin]-dithiol</text>
        <dbReference type="Rhea" id="RHEA:19993"/>
        <dbReference type="Rhea" id="RHEA-COMP:10698"/>
        <dbReference type="Rhea" id="RHEA-COMP:10700"/>
        <dbReference type="ChEBI" id="CHEBI:15377"/>
        <dbReference type="ChEBI" id="CHEBI:29950"/>
        <dbReference type="ChEBI" id="CHEBI:50058"/>
        <dbReference type="ChEBI" id="CHEBI:57844"/>
        <dbReference type="ChEBI" id="CHEBI:58772"/>
        <dbReference type="EC" id="1.8.4.11"/>
    </reaction>
</comment>
<evidence type="ECO:0000256" key="3">
    <source>
        <dbReference type="ARBA" id="ARBA00048782"/>
    </source>
</evidence>
<evidence type="ECO:0000256" key="1">
    <source>
        <dbReference type="ARBA" id="ARBA00023002"/>
    </source>
</evidence>
<dbReference type="GO" id="GO:0033744">
    <property type="term" value="F:L-methionine:thioredoxin-disulfide S-oxidoreductase activity"/>
    <property type="evidence" value="ECO:0007669"/>
    <property type="project" value="RHEA"/>
</dbReference>